<dbReference type="EMBL" id="VOPW01000001">
    <property type="protein sequence ID" value="TXC65374.1"/>
    <property type="molecule type" value="Genomic_DNA"/>
</dbReference>
<dbReference type="InterPro" id="IPR050772">
    <property type="entry name" value="Hydratase-Decarb/MhpD_sf"/>
</dbReference>
<dbReference type="GO" id="GO:0005737">
    <property type="term" value="C:cytoplasm"/>
    <property type="evidence" value="ECO:0007669"/>
    <property type="project" value="TreeGrafter"/>
</dbReference>
<dbReference type="Gene3D" id="3.90.850.10">
    <property type="entry name" value="Fumarylacetoacetase-like, C-terminal domain"/>
    <property type="match status" value="1"/>
</dbReference>
<proteinExistence type="predicted"/>
<dbReference type="SUPFAM" id="SSF56529">
    <property type="entry name" value="FAH"/>
    <property type="match status" value="1"/>
</dbReference>
<evidence type="ECO:0000313" key="2">
    <source>
        <dbReference type="Proteomes" id="UP000321832"/>
    </source>
</evidence>
<comment type="caution">
    <text evidence="1">The sequence shown here is derived from an EMBL/GenBank/DDBJ whole genome shotgun (WGS) entry which is preliminary data.</text>
</comment>
<keyword evidence="2" id="KW-1185">Reference proteome</keyword>
<dbReference type="PANTHER" id="PTHR30143:SF0">
    <property type="entry name" value="2-KETO-4-PENTENOATE HYDRATASE"/>
    <property type="match status" value="1"/>
</dbReference>
<dbReference type="AlphaFoldDB" id="A0A5C6TXU4"/>
<accession>A0A5C6TXU4</accession>
<name>A0A5C6TXU4_9BURK</name>
<dbReference type="PANTHER" id="PTHR30143">
    <property type="entry name" value="ACID HYDRATASE"/>
    <property type="match status" value="1"/>
</dbReference>
<dbReference type="GO" id="GO:0008684">
    <property type="term" value="F:2-oxopent-4-enoate hydratase activity"/>
    <property type="evidence" value="ECO:0007669"/>
    <property type="project" value="TreeGrafter"/>
</dbReference>
<evidence type="ECO:0000313" key="1">
    <source>
        <dbReference type="EMBL" id="TXC65374.1"/>
    </source>
</evidence>
<dbReference type="Proteomes" id="UP000321832">
    <property type="component" value="Unassembled WGS sequence"/>
</dbReference>
<organism evidence="1 2">
    <name type="scientific">Piscinibacter aquaticus</name>
    <dbReference type="NCBI Taxonomy" id="392597"/>
    <lineage>
        <taxon>Bacteria</taxon>
        <taxon>Pseudomonadati</taxon>
        <taxon>Pseudomonadota</taxon>
        <taxon>Betaproteobacteria</taxon>
        <taxon>Burkholderiales</taxon>
        <taxon>Sphaerotilaceae</taxon>
        <taxon>Piscinibacter</taxon>
    </lineage>
</organism>
<gene>
    <name evidence="1" type="ORF">FSC37_02470</name>
</gene>
<dbReference type="InterPro" id="IPR036663">
    <property type="entry name" value="Fumarylacetoacetase_C_sf"/>
</dbReference>
<protein>
    <submittedName>
        <fullName evidence="1">Hydratase</fullName>
    </submittedName>
</protein>
<sequence>MDSAALADELLAAWDGAGLIEPPSARPGGLTLAQAFEVGDVLRQRRIARGDTPRGYKIGFTNRTIWPRYGVFAPIWAPVWRSTVTMLEGTEATASLAGLVQPRLEPEIVFGFAHSPNAGMDQQELVACLDWVAHGFEIVHTHFADWRFAAPDTVADFALHGRLYVGPRVAVARFGRLGDELAGLGLTLGRDGVDVDAGRGTNVLDGPLNALRLWLQAMQEHSPRWQVRAGDVVTTGTITDAWPMSPGRVWQSRPDHAALHGLTLHTVP</sequence>
<reference evidence="1 2" key="1">
    <citation type="submission" date="2019-08" db="EMBL/GenBank/DDBJ databases">
        <authorList>
            <person name="Khan S.A."/>
            <person name="Jeon C.O."/>
            <person name="Jeong S.E."/>
        </authorList>
    </citation>
    <scope>NUCLEOTIDE SEQUENCE [LARGE SCALE GENOMIC DNA]</scope>
    <source>
        <strain evidence="2">IMCC1728</strain>
    </source>
</reference>